<name>A0A5C2RM30_9APHY</name>
<gene>
    <name evidence="1" type="ORF">L227DRAFT_604968</name>
</gene>
<dbReference type="STRING" id="1328759.A0A5C2RM30"/>
<accession>A0A5C2RM30</accession>
<dbReference type="OrthoDB" id="2757524at2759"/>
<reference evidence="1" key="1">
    <citation type="journal article" date="2018" name="Genome Biol. Evol.">
        <title>Genomics and development of Lentinus tigrinus, a white-rot wood-decaying mushroom with dimorphic fruiting bodies.</title>
        <authorList>
            <person name="Wu B."/>
            <person name="Xu Z."/>
            <person name="Knudson A."/>
            <person name="Carlson A."/>
            <person name="Chen N."/>
            <person name="Kovaka S."/>
            <person name="LaButti K."/>
            <person name="Lipzen A."/>
            <person name="Pennachio C."/>
            <person name="Riley R."/>
            <person name="Schakwitz W."/>
            <person name="Umezawa K."/>
            <person name="Ohm R.A."/>
            <person name="Grigoriev I.V."/>
            <person name="Nagy L.G."/>
            <person name="Gibbons J."/>
            <person name="Hibbett D."/>
        </authorList>
    </citation>
    <scope>NUCLEOTIDE SEQUENCE [LARGE SCALE GENOMIC DNA]</scope>
    <source>
        <strain evidence="1">ALCF2SS1-6</strain>
    </source>
</reference>
<organism evidence="1 2">
    <name type="scientific">Lentinus tigrinus ALCF2SS1-6</name>
    <dbReference type="NCBI Taxonomy" id="1328759"/>
    <lineage>
        <taxon>Eukaryota</taxon>
        <taxon>Fungi</taxon>
        <taxon>Dikarya</taxon>
        <taxon>Basidiomycota</taxon>
        <taxon>Agaricomycotina</taxon>
        <taxon>Agaricomycetes</taxon>
        <taxon>Polyporales</taxon>
        <taxon>Polyporaceae</taxon>
        <taxon>Lentinus</taxon>
    </lineage>
</organism>
<proteinExistence type="predicted"/>
<keyword evidence="2" id="KW-1185">Reference proteome</keyword>
<dbReference type="Proteomes" id="UP000313359">
    <property type="component" value="Unassembled WGS sequence"/>
</dbReference>
<sequence>MFTTSVTVFIALGHELLAIAYDTLLVNVKLVWESIATICRYLVRVLRTPRTFNRRTLKIAVADFQQSKSYVEAEKPRYGALRIASLRYQDEQYIAQNTSLMDARVFIWLIHNAGRLTRRVDLAYAFMRFPHLVRHRKLLIENGGLTLLEDLFRSWYNAQIIICYKWSSIQLKWFFTKRKRFFVTLKRFFVTLKRFFVTLKWFKHFNEAIRVTEAEVDGAEFSEMNIPNDSVLDGTPFLLVQRPHQHLDAVLSNDSLKLLTEGDHAVEWTRLGGNRLIEEFLRRLMNFTTAGSAPRSDLVPAVNTVIYLALCDAARPQRNGFALASTGGSVSDIRYWLTVLLNVMHRVPMDDATLPQICWGICALSWALSPQTNGVALRPLVPRLPEWGMRDLAGSMVDLLSCNQDPDVLSTVVLALEGMLWNTTPGMWVGHNELCRALQSKSRYGLFMDDIYRKLIKGEFATHRLSRILVSLTRIAAYLSFFDRAGPEDTKVSLTATVFSILKYLLIQVSPAKRRTSPEQTSTSRAKESTTMDMVTRRWTYRAVCRIVVLYLKDPRWMPFYQGPCWSKPSSVVRVKQVLRCEQALARSLTKSNSPIPTDLIYTDDLESIVATGADFVAAVEALPVIPNETRWRPLQPFTREAFCSIVKDAFTRELHFTSDVREMGGWDRDMVRMVSEAVRSRKLLETLLASPYTCVHIDLLVPVVHYVYTTLFSGPRPILVDGVQGHPGQKTLAFLRRYDTRHPAHQMALALRHVWVPFLCKFTEELNYGSHVYSEMHELLIELICISGYLAFFEHPDELPRGENEHAMIQYLLALIRSRPTRTPMQIRRYVWSALGSMAALYLYSTDELRDEEDPIRHFRPERASPEDIAIGLTRIVSSRYYALLKKKRPQPHCRECALYTDGVRQLTGNHWRVPAIFAEAALEMMLEIWDSADWESLEIQKRLLHHAIGPVVRVLSVVEGNTGTLADRLATRI</sequence>
<evidence type="ECO:0000313" key="1">
    <source>
        <dbReference type="EMBL" id="RPD52652.1"/>
    </source>
</evidence>
<dbReference type="AlphaFoldDB" id="A0A5C2RM30"/>
<evidence type="ECO:0000313" key="2">
    <source>
        <dbReference type="Proteomes" id="UP000313359"/>
    </source>
</evidence>
<dbReference type="EMBL" id="ML122347">
    <property type="protein sequence ID" value="RPD52652.1"/>
    <property type="molecule type" value="Genomic_DNA"/>
</dbReference>
<protein>
    <submittedName>
        <fullName evidence="1">Uncharacterized protein</fullName>
    </submittedName>
</protein>